<dbReference type="KEGG" id="pam:PANA_0781"/>
<accession>D4GKB9</accession>
<dbReference type="HOGENOM" id="CLU_192841_0_0_6"/>
<dbReference type="eggNOG" id="ENOG5033J8W">
    <property type="taxonomic scope" value="Bacteria"/>
</dbReference>
<dbReference type="Proteomes" id="UP000001702">
    <property type="component" value="Chromosome"/>
</dbReference>
<gene>
    <name evidence="1" type="ordered locus">PANA_0781</name>
</gene>
<evidence type="ECO:0000313" key="1">
    <source>
        <dbReference type="EMBL" id="ADD75948.1"/>
    </source>
</evidence>
<dbReference type="AlphaFoldDB" id="D4GKB9"/>
<protein>
    <submittedName>
        <fullName evidence="1">Uncharacterized protein</fullName>
    </submittedName>
</protein>
<dbReference type="EMBL" id="CP001875">
    <property type="protein sequence ID" value="ADD75948.1"/>
    <property type="molecule type" value="Genomic_DNA"/>
</dbReference>
<reference evidence="1 2" key="1">
    <citation type="journal article" date="2010" name="J. Bacteriol.">
        <title>Genome sequence of Pantoea ananatis LMG20103, the causative agent of Eucalyptus blight and dieback.</title>
        <authorList>
            <person name="De Maayer P."/>
            <person name="Chan W.Y."/>
            <person name="Venter S.N."/>
            <person name="Toth I.K."/>
            <person name="Birch P.R."/>
            <person name="Joubert F."/>
            <person name="Coutinho T.A."/>
        </authorList>
    </citation>
    <scope>NUCLEOTIDE SEQUENCE [LARGE SCALE GENOMIC DNA]</scope>
    <source>
        <strain evidence="1 2">LMG 20103</strain>
    </source>
</reference>
<sequence>MSVLALSAFDYTRNLNMTKAPLLAIGLLIAQQAYAGSTTGSINVRLVIYSRCEVNRSMGQSVPQVECGRQINAQPRVTQTVLKRQGSSGTNDRLVTVEW</sequence>
<evidence type="ECO:0000313" key="2">
    <source>
        <dbReference type="Proteomes" id="UP000001702"/>
    </source>
</evidence>
<keyword evidence="2" id="KW-1185">Reference proteome</keyword>
<organism evidence="1 2">
    <name type="scientific">Pantoea ananatis (strain LMG 20103)</name>
    <dbReference type="NCBI Taxonomy" id="706191"/>
    <lineage>
        <taxon>Bacteria</taxon>
        <taxon>Pseudomonadati</taxon>
        <taxon>Pseudomonadota</taxon>
        <taxon>Gammaproteobacteria</taxon>
        <taxon>Enterobacterales</taxon>
        <taxon>Erwiniaceae</taxon>
        <taxon>Pantoea</taxon>
    </lineage>
</organism>
<name>D4GKB9_PANAM</name>
<proteinExistence type="predicted"/>
<dbReference type="STRING" id="706191.PANA_0781"/>